<evidence type="ECO:0000313" key="2">
    <source>
        <dbReference type="EMBL" id="GGM62454.1"/>
    </source>
</evidence>
<organism evidence="2 3">
    <name type="scientific">Longimycelium tulufanense</name>
    <dbReference type="NCBI Taxonomy" id="907463"/>
    <lineage>
        <taxon>Bacteria</taxon>
        <taxon>Bacillati</taxon>
        <taxon>Actinomycetota</taxon>
        <taxon>Actinomycetes</taxon>
        <taxon>Pseudonocardiales</taxon>
        <taxon>Pseudonocardiaceae</taxon>
        <taxon>Longimycelium</taxon>
    </lineage>
</organism>
<sequence>MSWWYPLSACASWPVRDPLRYDGLWHRPTSAPILLANNRFDPATPVKGARRAHQRLANSRYVKVVNGYGHVPIDDCFSRVNRNDLVDRRLPSADVRCDDGLAPFSG</sequence>
<accession>A0A8J3FUV3</accession>
<dbReference type="Pfam" id="PF08386">
    <property type="entry name" value="Abhydrolase_4"/>
    <property type="match status" value="1"/>
</dbReference>
<dbReference type="RefSeq" id="WP_189059243.1">
    <property type="nucleotide sequence ID" value="NZ_BMMK01000017.1"/>
</dbReference>
<feature type="domain" description="Peptidase S33 tripeptidyl aminopeptidase-like C-terminal" evidence="1">
    <location>
        <begin position="5"/>
        <end position="97"/>
    </location>
</feature>
<dbReference type="SUPFAM" id="SSF53474">
    <property type="entry name" value="alpha/beta-Hydrolases"/>
    <property type="match status" value="1"/>
</dbReference>
<dbReference type="AlphaFoldDB" id="A0A8J3FUV3"/>
<dbReference type="Gene3D" id="3.40.50.1820">
    <property type="entry name" value="alpha/beta hydrolase"/>
    <property type="match status" value="1"/>
</dbReference>
<protein>
    <recommendedName>
        <fullName evidence="1">Peptidase S33 tripeptidyl aminopeptidase-like C-terminal domain-containing protein</fullName>
    </recommendedName>
</protein>
<reference evidence="2" key="1">
    <citation type="journal article" date="2014" name="Int. J. Syst. Evol. Microbiol.">
        <title>Complete genome sequence of Corynebacterium casei LMG S-19264T (=DSM 44701T), isolated from a smear-ripened cheese.</title>
        <authorList>
            <consortium name="US DOE Joint Genome Institute (JGI-PGF)"/>
            <person name="Walter F."/>
            <person name="Albersmeier A."/>
            <person name="Kalinowski J."/>
            <person name="Ruckert C."/>
        </authorList>
    </citation>
    <scope>NUCLEOTIDE SEQUENCE</scope>
    <source>
        <strain evidence="2">CGMCC 4.5737</strain>
    </source>
</reference>
<dbReference type="InterPro" id="IPR013595">
    <property type="entry name" value="Pept_S33_TAP-like_C"/>
</dbReference>
<comment type="caution">
    <text evidence="2">The sequence shown here is derived from an EMBL/GenBank/DDBJ whole genome shotgun (WGS) entry which is preliminary data.</text>
</comment>
<proteinExistence type="predicted"/>
<dbReference type="Proteomes" id="UP000637578">
    <property type="component" value="Unassembled WGS sequence"/>
</dbReference>
<reference evidence="2" key="2">
    <citation type="submission" date="2020-09" db="EMBL/GenBank/DDBJ databases">
        <authorList>
            <person name="Sun Q."/>
            <person name="Zhou Y."/>
        </authorList>
    </citation>
    <scope>NUCLEOTIDE SEQUENCE</scope>
    <source>
        <strain evidence="2">CGMCC 4.5737</strain>
    </source>
</reference>
<keyword evidence="3" id="KW-1185">Reference proteome</keyword>
<dbReference type="InterPro" id="IPR029058">
    <property type="entry name" value="AB_hydrolase_fold"/>
</dbReference>
<dbReference type="EMBL" id="BMMK01000017">
    <property type="protein sequence ID" value="GGM62454.1"/>
    <property type="molecule type" value="Genomic_DNA"/>
</dbReference>
<name>A0A8J3FUV3_9PSEU</name>
<evidence type="ECO:0000313" key="3">
    <source>
        <dbReference type="Proteomes" id="UP000637578"/>
    </source>
</evidence>
<gene>
    <name evidence="2" type="ORF">GCM10012275_36440</name>
</gene>
<evidence type="ECO:0000259" key="1">
    <source>
        <dbReference type="Pfam" id="PF08386"/>
    </source>
</evidence>